<evidence type="ECO:0008006" key="4">
    <source>
        <dbReference type="Google" id="ProtNLM"/>
    </source>
</evidence>
<dbReference type="SUPFAM" id="SSF53850">
    <property type="entry name" value="Periplasmic binding protein-like II"/>
    <property type="match status" value="1"/>
</dbReference>
<evidence type="ECO:0000313" key="3">
    <source>
        <dbReference type="Proteomes" id="UP000323521"/>
    </source>
</evidence>
<organism evidence="2 3">
    <name type="scientific">Formimonas warabiya</name>
    <dbReference type="NCBI Taxonomy" id="1761012"/>
    <lineage>
        <taxon>Bacteria</taxon>
        <taxon>Bacillati</taxon>
        <taxon>Bacillota</taxon>
        <taxon>Clostridia</taxon>
        <taxon>Eubacteriales</taxon>
        <taxon>Peptococcaceae</taxon>
        <taxon>Candidatus Formimonas</taxon>
    </lineage>
</organism>
<dbReference type="AlphaFoldDB" id="A0A3G1KW92"/>
<feature type="chain" id="PRO_5018021017" description="TAXI family TRAP transporter solute-binding subunit" evidence="1">
    <location>
        <begin position="29"/>
        <end position="346"/>
    </location>
</feature>
<gene>
    <name evidence="2" type="ORF">DCMF_18510</name>
</gene>
<protein>
    <recommendedName>
        <fullName evidence="4">TAXI family TRAP transporter solute-binding subunit</fullName>
    </recommendedName>
</protein>
<dbReference type="PROSITE" id="PS51257">
    <property type="entry name" value="PROKAR_LIPOPROTEIN"/>
    <property type="match status" value="1"/>
</dbReference>
<keyword evidence="3" id="KW-1185">Reference proteome</keyword>
<evidence type="ECO:0000313" key="2">
    <source>
        <dbReference type="EMBL" id="ATW26475.1"/>
    </source>
</evidence>
<evidence type="ECO:0000256" key="1">
    <source>
        <dbReference type="SAM" id="SignalP"/>
    </source>
</evidence>
<dbReference type="InterPro" id="IPR011852">
    <property type="entry name" value="TRAP_TAXI"/>
</dbReference>
<dbReference type="PANTHER" id="PTHR42941">
    <property type="entry name" value="SLL1037 PROTEIN"/>
    <property type="match status" value="1"/>
</dbReference>
<dbReference type="RefSeq" id="WP_148135788.1">
    <property type="nucleotide sequence ID" value="NZ_CP017634.1"/>
</dbReference>
<dbReference type="OrthoDB" id="9776669at2"/>
<dbReference type="Pfam" id="PF16868">
    <property type="entry name" value="NMT1_3"/>
    <property type="match status" value="1"/>
</dbReference>
<accession>A0A3G1KW92</accession>
<name>A0A3G1KW92_FORW1</name>
<dbReference type="KEGG" id="fwa:DCMF_18510"/>
<feature type="signal peptide" evidence="1">
    <location>
        <begin position="1"/>
        <end position="28"/>
    </location>
</feature>
<dbReference type="PANTHER" id="PTHR42941:SF1">
    <property type="entry name" value="SLL1037 PROTEIN"/>
    <property type="match status" value="1"/>
</dbReference>
<keyword evidence="1" id="KW-0732">Signal</keyword>
<proteinExistence type="predicted"/>
<dbReference type="Gene3D" id="3.40.190.10">
    <property type="entry name" value="Periplasmic binding protein-like II"/>
    <property type="match status" value="2"/>
</dbReference>
<dbReference type="Proteomes" id="UP000323521">
    <property type="component" value="Chromosome"/>
</dbReference>
<sequence length="346" mass="37150">MVKKFSCLGVLLVLLVALSLLFAGCASKAPDQSGSTQSTDSATSTASNEPFNLLFAGANPGGGGTWDLVGGGISECIRREGGTVTLTPGEGVANPVTVFNHKADLAFCQSIVVNAATQGIEPYKQAYPGVKAIAALYSSAAQIFVAADSKILSFEQIKADKMPIRIAVDENGSTQELTMRRMLEQYGITYDDIKAWGGSVIYKGFGEASEMMMDNRVDVFGTLTIVPTSSVQEVATNKELRMLDVSGVADQMCDQFGYQPFEIDKSNYDFMKENEKSFATQVLVIVNADMDDETAYRITKALGENLDYLKQVHSNLSGLTLEALADCSGVELHPGAEKYYKEAGVL</sequence>
<dbReference type="EMBL" id="CP017634">
    <property type="protein sequence ID" value="ATW26475.1"/>
    <property type="molecule type" value="Genomic_DNA"/>
</dbReference>
<dbReference type="NCBIfam" id="TIGR02122">
    <property type="entry name" value="TRAP_TAXI"/>
    <property type="match status" value="1"/>
</dbReference>
<reference evidence="2 3" key="1">
    <citation type="submission" date="2016-10" db="EMBL/GenBank/DDBJ databases">
        <title>Complete Genome Sequence of Peptococcaceae strain DCMF.</title>
        <authorList>
            <person name="Edwards R.J."/>
            <person name="Holland S.I."/>
            <person name="Deshpande N.P."/>
            <person name="Wong Y.K."/>
            <person name="Ertan H."/>
            <person name="Manefield M."/>
            <person name="Russell T.L."/>
            <person name="Lee M.J."/>
        </authorList>
    </citation>
    <scope>NUCLEOTIDE SEQUENCE [LARGE SCALE GENOMIC DNA]</scope>
    <source>
        <strain evidence="2 3">DCMF</strain>
    </source>
</reference>